<keyword evidence="4 10" id="KW-0812">Transmembrane</keyword>
<evidence type="ECO:0000256" key="10">
    <source>
        <dbReference type="RuleBase" id="RU361115"/>
    </source>
</evidence>
<comment type="similarity">
    <text evidence="10">Belongs to the ELO family.</text>
</comment>
<proteinExistence type="inferred from homology"/>
<dbReference type="VEuPathDB" id="VectorBase:LLOJ002009"/>
<dbReference type="Pfam" id="PF01151">
    <property type="entry name" value="ELO"/>
    <property type="match status" value="2"/>
</dbReference>
<dbReference type="GO" id="GO:0030148">
    <property type="term" value="P:sphingolipid biosynthetic process"/>
    <property type="evidence" value="ECO:0007669"/>
    <property type="project" value="TreeGrafter"/>
</dbReference>
<dbReference type="GO" id="GO:0009922">
    <property type="term" value="F:fatty acid elongase activity"/>
    <property type="evidence" value="ECO:0007669"/>
    <property type="project" value="UniProtKB-EC"/>
</dbReference>
<comment type="catalytic activity">
    <reaction evidence="10">
        <text>a very-long-chain acyl-CoA + malonyl-CoA + H(+) = a very-long-chain 3-oxoacyl-CoA + CO2 + CoA</text>
        <dbReference type="Rhea" id="RHEA:32727"/>
        <dbReference type="ChEBI" id="CHEBI:15378"/>
        <dbReference type="ChEBI" id="CHEBI:16526"/>
        <dbReference type="ChEBI" id="CHEBI:57287"/>
        <dbReference type="ChEBI" id="CHEBI:57384"/>
        <dbReference type="ChEBI" id="CHEBI:90725"/>
        <dbReference type="ChEBI" id="CHEBI:90736"/>
        <dbReference type="EC" id="2.3.1.199"/>
    </reaction>
</comment>
<dbReference type="VEuPathDB" id="VectorBase:LLONM1_010952"/>
<dbReference type="EMBL" id="AJWK01006653">
    <property type="status" value="NOT_ANNOTATED_CDS"/>
    <property type="molecule type" value="Genomic_DNA"/>
</dbReference>
<keyword evidence="9 10" id="KW-0275">Fatty acid biosynthesis</keyword>
<feature type="transmembrane region" description="Helical" evidence="10">
    <location>
        <begin position="244"/>
        <end position="265"/>
    </location>
</feature>
<keyword evidence="12" id="KW-1185">Reference proteome</keyword>
<dbReference type="AlphaFoldDB" id="A0A1B0CCE1"/>
<dbReference type="EnsemblMetazoa" id="LLOJ002009-RA">
    <property type="protein sequence ID" value="LLOJ002009-PA"/>
    <property type="gene ID" value="LLOJ002009"/>
</dbReference>
<evidence type="ECO:0000256" key="2">
    <source>
        <dbReference type="ARBA" id="ARBA00022516"/>
    </source>
</evidence>
<feature type="transmembrane region" description="Helical" evidence="10">
    <location>
        <begin position="381"/>
        <end position="398"/>
    </location>
</feature>
<accession>A0A1B0CCE1</accession>
<organism evidence="11 12">
    <name type="scientific">Lutzomyia longipalpis</name>
    <name type="common">Sand fly</name>
    <dbReference type="NCBI Taxonomy" id="7200"/>
    <lineage>
        <taxon>Eukaryota</taxon>
        <taxon>Metazoa</taxon>
        <taxon>Ecdysozoa</taxon>
        <taxon>Arthropoda</taxon>
        <taxon>Hexapoda</taxon>
        <taxon>Insecta</taxon>
        <taxon>Pterygota</taxon>
        <taxon>Neoptera</taxon>
        <taxon>Endopterygota</taxon>
        <taxon>Diptera</taxon>
        <taxon>Nematocera</taxon>
        <taxon>Psychodoidea</taxon>
        <taxon>Psychodidae</taxon>
        <taxon>Lutzomyia</taxon>
        <taxon>Lutzomyia</taxon>
    </lineage>
</organism>
<feature type="transmembrane region" description="Helical" evidence="10">
    <location>
        <begin position="186"/>
        <end position="203"/>
    </location>
</feature>
<keyword evidence="2 10" id="KW-0444">Lipid biosynthesis</keyword>
<evidence type="ECO:0000256" key="6">
    <source>
        <dbReference type="ARBA" id="ARBA00022989"/>
    </source>
</evidence>
<feature type="transmembrane region" description="Helical" evidence="10">
    <location>
        <begin position="121"/>
        <end position="141"/>
    </location>
</feature>
<dbReference type="PANTHER" id="PTHR11157">
    <property type="entry name" value="FATTY ACID ACYL TRANSFERASE-RELATED"/>
    <property type="match status" value="1"/>
</dbReference>
<name>A0A1B0CCE1_LUTLO</name>
<evidence type="ECO:0000313" key="12">
    <source>
        <dbReference type="Proteomes" id="UP000092461"/>
    </source>
</evidence>
<dbReference type="GO" id="GO:0034625">
    <property type="term" value="P:fatty acid elongation, monounsaturated fatty acid"/>
    <property type="evidence" value="ECO:0007669"/>
    <property type="project" value="TreeGrafter"/>
</dbReference>
<keyword evidence="8 10" id="KW-0472">Membrane</keyword>
<keyword evidence="7 10" id="KW-0443">Lipid metabolism</keyword>
<dbReference type="GO" id="GO:0042761">
    <property type="term" value="P:very long-chain fatty acid biosynthetic process"/>
    <property type="evidence" value="ECO:0007669"/>
    <property type="project" value="TreeGrafter"/>
</dbReference>
<dbReference type="GO" id="GO:0005789">
    <property type="term" value="C:endoplasmic reticulum membrane"/>
    <property type="evidence" value="ECO:0007669"/>
    <property type="project" value="TreeGrafter"/>
</dbReference>
<evidence type="ECO:0000256" key="3">
    <source>
        <dbReference type="ARBA" id="ARBA00022679"/>
    </source>
</evidence>
<keyword evidence="3 10" id="KW-0808">Transferase</keyword>
<dbReference type="GO" id="GO:0019367">
    <property type="term" value="P:fatty acid elongation, saturated fatty acid"/>
    <property type="evidence" value="ECO:0007669"/>
    <property type="project" value="TreeGrafter"/>
</dbReference>
<sequence>MRIATLHKRLIDILPTHNGRLKWIILLHASPEYHRYGIVHGTSNHCHGVPANSKKIYSDQRMANGGFRMVNVECYCCLQLDRSIRSEIYEKLVRVFWLFHMAKYIELLDTMFIIFKKKEQNLSFLHIYHHSTIVFFAWINVKWFPTGDTYAATVLNSGVHVLMYSYYCLALLNFKIAKYIWLKKSITILQLIQFSCGVVFLTYDIMTNCNYHRKWLNYAHLFYLITFLILFNDRIKGWPMVDSVWHVFAAIIAYNLIVYHGVEFMKNRKPFKLKGLILFYNISVLLLNAYTVTETILCITSLKYNFFCNENTRNSRDPIELRLARAFWLFYLAKYIELMDTMFTVVKKNEKNLSFLHIYHHSSILFFIWIHVKWFPTGNSYLLMILNSGGHVIMYTYYTQCLLGPKFAKYLWWKKYITILQIIQFYVGVSFCIIGIIGNCNFYPKWYIFVQLAYVLSFLILFNDGHTLLPAVGAICDKWHRKAAKKVAFSFSDGTGAVSSFFTRT</sequence>
<evidence type="ECO:0000256" key="9">
    <source>
        <dbReference type="ARBA" id="ARBA00023160"/>
    </source>
</evidence>
<comment type="caution">
    <text evidence="10">Lacks conserved residue(s) required for the propagation of feature annotation.</text>
</comment>
<evidence type="ECO:0000256" key="4">
    <source>
        <dbReference type="ARBA" id="ARBA00022692"/>
    </source>
</evidence>
<keyword evidence="5 10" id="KW-0276">Fatty acid metabolism</keyword>
<keyword evidence="6 10" id="KW-1133">Transmembrane helix</keyword>
<feature type="transmembrane region" description="Helical" evidence="10">
    <location>
        <begin position="358"/>
        <end position="375"/>
    </location>
</feature>
<dbReference type="PANTHER" id="PTHR11157:SF126">
    <property type="entry name" value="ELONGATION OF VERY LONG CHAIN FATTY ACIDS PROTEIN"/>
    <property type="match status" value="1"/>
</dbReference>
<evidence type="ECO:0000313" key="11">
    <source>
        <dbReference type="EnsemblMetazoa" id="LLOJ002009-PA"/>
    </source>
</evidence>
<dbReference type="Proteomes" id="UP000092461">
    <property type="component" value="Unassembled WGS sequence"/>
</dbReference>
<feature type="transmembrane region" description="Helical" evidence="10">
    <location>
        <begin position="153"/>
        <end position="174"/>
    </location>
</feature>
<feature type="transmembrane region" description="Helical" evidence="10">
    <location>
        <begin position="215"/>
        <end position="232"/>
    </location>
</feature>
<evidence type="ECO:0000256" key="5">
    <source>
        <dbReference type="ARBA" id="ARBA00022832"/>
    </source>
</evidence>
<evidence type="ECO:0000256" key="8">
    <source>
        <dbReference type="ARBA" id="ARBA00023136"/>
    </source>
</evidence>
<comment type="subcellular location">
    <subcellularLocation>
        <location evidence="1">Membrane</location>
        <topology evidence="1">Multi-pass membrane protein</topology>
    </subcellularLocation>
</comment>
<reference evidence="11" key="1">
    <citation type="submission" date="2020-05" db="UniProtKB">
        <authorList>
            <consortium name="EnsemblMetazoa"/>
        </authorList>
    </citation>
    <scope>IDENTIFICATION</scope>
    <source>
        <strain evidence="11">Jacobina</strain>
    </source>
</reference>
<feature type="transmembrane region" description="Helical" evidence="10">
    <location>
        <begin position="419"/>
        <end position="438"/>
    </location>
</feature>
<feature type="transmembrane region" description="Helical" evidence="10">
    <location>
        <begin position="277"/>
        <end position="306"/>
    </location>
</feature>
<evidence type="ECO:0000256" key="1">
    <source>
        <dbReference type="ARBA" id="ARBA00004141"/>
    </source>
</evidence>
<dbReference type="EC" id="2.3.1.199" evidence="10"/>
<protein>
    <recommendedName>
        <fullName evidence="10">Elongation of very long chain fatty acids protein</fullName>
        <ecNumber evidence="10">2.3.1.199</ecNumber>
    </recommendedName>
    <alternativeName>
        <fullName evidence="10">Very-long-chain 3-oxoacyl-CoA synthase</fullName>
    </alternativeName>
</protein>
<dbReference type="InterPro" id="IPR002076">
    <property type="entry name" value="ELO_fam"/>
</dbReference>
<dbReference type="VEuPathDB" id="VectorBase:LLONM1_011443"/>
<dbReference type="GO" id="GO:0034626">
    <property type="term" value="P:fatty acid elongation, polyunsaturated fatty acid"/>
    <property type="evidence" value="ECO:0007669"/>
    <property type="project" value="TreeGrafter"/>
</dbReference>
<evidence type="ECO:0000256" key="7">
    <source>
        <dbReference type="ARBA" id="ARBA00023098"/>
    </source>
</evidence>